<dbReference type="SUPFAM" id="SSF51735">
    <property type="entry name" value="NAD(P)-binding Rossmann-fold domains"/>
    <property type="match status" value="1"/>
</dbReference>
<evidence type="ECO:0000256" key="1">
    <source>
        <dbReference type="ARBA" id="ARBA00006484"/>
    </source>
</evidence>
<keyword evidence="2" id="KW-0521">NADP</keyword>
<evidence type="ECO:0000256" key="3">
    <source>
        <dbReference type="ARBA" id="ARBA00023002"/>
    </source>
</evidence>
<dbReference type="Gene3D" id="3.40.50.720">
    <property type="entry name" value="NAD(P)-binding Rossmann-like Domain"/>
    <property type="match status" value="1"/>
</dbReference>
<evidence type="ECO:0000256" key="4">
    <source>
        <dbReference type="ARBA" id="ARBA00023308"/>
    </source>
</evidence>
<dbReference type="InterPro" id="IPR002347">
    <property type="entry name" value="SDR_fam"/>
</dbReference>
<evidence type="ECO:0000313" key="5">
    <source>
        <dbReference type="EMBL" id="PMD37512.1"/>
    </source>
</evidence>
<evidence type="ECO:0000313" key="6">
    <source>
        <dbReference type="Proteomes" id="UP000235786"/>
    </source>
</evidence>
<comment type="similarity">
    <text evidence="1">Belongs to the short-chain dehydrogenases/reductases (SDR) family.</text>
</comment>
<dbReference type="OrthoDB" id="417891at2759"/>
<accession>A0A2J6RG58</accession>
<dbReference type="AlphaFoldDB" id="A0A2J6RG58"/>
<dbReference type="PANTHER" id="PTHR42760:SF83">
    <property type="entry name" value="(3R)-3-HYDROXYACYL-COA DEHYDROGENASE"/>
    <property type="match status" value="1"/>
</dbReference>
<dbReference type="GO" id="GO:0006633">
    <property type="term" value="P:fatty acid biosynthetic process"/>
    <property type="evidence" value="ECO:0007669"/>
    <property type="project" value="TreeGrafter"/>
</dbReference>
<dbReference type="CDD" id="cd05233">
    <property type="entry name" value="SDR_c"/>
    <property type="match status" value="1"/>
</dbReference>
<dbReference type="FunFam" id="3.40.50.720:FF:000417">
    <property type="entry name" value="Glucose 1-dehydrogenase, putative"/>
    <property type="match status" value="1"/>
</dbReference>
<dbReference type="InterPro" id="IPR036291">
    <property type="entry name" value="NAD(P)-bd_dom_sf"/>
</dbReference>
<dbReference type="GO" id="GO:0016616">
    <property type="term" value="F:oxidoreductase activity, acting on the CH-OH group of donors, NAD or NADP as acceptor"/>
    <property type="evidence" value="ECO:0007669"/>
    <property type="project" value="TreeGrafter"/>
</dbReference>
<proteinExistence type="inferred from homology"/>
<dbReference type="PRINTS" id="PR00080">
    <property type="entry name" value="SDRFAMILY"/>
</dbReference>
<organism evidence="5 6">
    <name type="scientific">Hyaloscypha variabilis (strain UAMH 11265 / GT02V1 / F)</name>
    <name type="common">Meliniomyces variabilis</name>
    <dbReference type="NCBI Taxonomy" id="1149755"/>
    <lineage>
        <taxon>Eukaryota</taxon>
        <taxon>Fungi</taxon>
        <taxon>Dikarya</taxon>
        <taxon>Ascomycota</taxon>
        <taxon>Pezizomycotina</taxon>
        <taxon>Leotiomycetes</taxon>
        <taxon>Helotiales</taxon>
        <taxon>Hyaloscyphaceae</taxon>
        <taxon>Hyaloscypha</taxon>
        <taxon>Hyaloscypha variabilis</taxon>
    </lineage>
</organism>
<evidence type="ECO:0000256" key="2">
    <source>
        <dbReference type="ARBA" id="ARBA00022857"/>
    </source>
</evidence>
<keyword evidence="6" id="KW-1185">Reference proteome</keyword>
<reference evidence="5 6" key="1">
    <citation type="submission" date="2016-04" db="EMBL/GenBank/DDBJ databases">
        <title>A degradative enzymes factory behind the ericoid mycorrhizal symbiosis.</title>
        <authorList>
            <consortium name="DOE Joint Genome Institute"/>
            <person name="Martino E."/>
            <person name="Morin E."/>
            <person name="Grelet G."/>
            <person name="Kuo A."/>
            <person name="Kohler A."/>
            <person name="Daghino S."/>
            <person name="Barry K."/>
            <person name="Choi C."/>
            <person name="Cichocki N."/>
            <person name="Clum A."/>
            <person name="Copeland A."/>
            <person name="Hainaut M."/>
            <person name="Haridas S."/>
            <person name="Labutti K."/>
            <person name="Lindquist E."/>
            <person name="Lipzen A."/>
            <person name="Khouja H.-R."/>
            <person name="Murat C."/>
            <person name="Ohm R."/>
            <person name="Olson A."/>
            <person name="Spatafora J."/>
            <person name="Veneault-Fourrey C."/>
            <person name="Henrissat B."/>
            <person name="Grigoriev I."/>
            <person name="Martin F."/>
            <person name="Perotto S."/>
        </authorList>
    </citation>
    <scope>NUCLEOTIDE SEQUENCE [LARGE SCALE GENOMIC DNA]</scope>
    <source>
        <strain evidence="5 6">F</strain>
    </source>
</reference>
<dbReference type="Pfam" id="PF13561">
    <property type="entry name" value="adh_short_C2"/>
    <property type="match status" value="1"/>
</dbReference>
<protein>
    <submittedName>
        <fullName evidence="5">Short-chain dehydrogenase</fullName>
    </submittedName>
</protein>
<dbReference type="GO" id="GO:0048038">
    <property type="term" value="F:quinone binding"/>
    <property type="evidence" value="ECO:0007669"/>
    <property type="project" value="TreeGrafter"/>
</dbReference>
<dbReference type="PANTHER" id="PTHR42760">
    <property type="entry name" value="SHORT-CHAIN DEHYDROGENASES/REDUCTASES FAMILY MEMBER"/>
    <property type="match status" value="1"/>
</dbReference>
<dbReference type="STRING" id="1149755.A0A2J6RG58"/>
<dbReference type="Proteomes" id="UP000235786">
    <property type="component" value="Unassembled WGS sequence"/>
</dbReference>
<sequence length="272" mass="28561">MLHSRILANKVVAITGCSSGIGRATALECARHGARIVLHHIGNSQSQGDITSLKSELDTIHQETNIVSHYGKGERYVAIGADTTDPAAGQSIVQAAVGAFGTVDALVHNAGICQFADFHAVTREQLGRHMAVNFTGPFHLTQAVTEQIITQKSGGSIVTIASITATLGSSQLTHYSPTKAALLGMTYSCAVALGPHGIRFNAVSPGTTETAMNKRDLEAGGKRAVMESRVPLGRLGKPLDIASPVVFFLSDLSRYVTGQNLIIDGGASINYQ</sequence>
<name>A0A2J6RG58_HYAVF</name>
<keyword evidence="4" id="KW-0684">Rhamnose metabolism</keyword>
<dbReference type="EMBL" id="KZ613949">
    <property type="protein sequence ID" value="PMD37512.1"/>
    <property type="molecule type" value="Genomic_DNA"/>
</dbReference>
<keyword evidence="3" id="KW-0560">Oxidoreductase</keyword>
<dbReference type="PRINTS" id="PR00081">
    <property type="entry name" value="GDHRDH"/>
</dbReference>
<gene>
    <name evidence="5" type="ORF">L207DRAFT_600020</name>
</gene>
<dbReference type="GO" id="GO:0019301">
    <property type="term" value="P:rhamnose catabolic process"/>
    <property type="evidence" value="ECO:0007669"/>
    <property type="project" value="UniProtKB-ARBA"/>
</dbReference>